<evidence type="ECO:0000259" key="7">
    <source>
        <dbReference type="Pfam" id="PF05175"/>
    </source>
</evidence>
<evidence type="ECO:0000313" key="9">
    <source>
        <dbReference type="EMBL" id="ATZ93102.1"/>
    </source>
</evidence>
<keyword evidence="4 6" id="KW-0808">Transferase</keyword>
<dbReference type="AlphaFoldDB" id="A0A2K8QI38"/>
<dbReference type="InterPro" id="IPR029063">
    <property type="entry name" value="SAM-dependent_MTases_sf"/>
</dbReference>
<comment type="function">
    <text evidence="6">Specifically methylates the guanine in position 1835 (m2G1835) of 23S rRNA.</text>
</comment>
<dbReference type="HAMAP" id="MF_01859">
    <property type="entry name" value="23SrRNA_methyltr_G"/>
    <property type="match status" value="1"/>
</dbReference>
<dbReference type="InterPro" id="IPR017237">
    <property type="entry name" value="RLMG"/>
</dbReference>
<dbReference type="GO" id="GO:0005737">
    <property type="term" value="C:cytoplasm"/>
    <property type="evidence" value="ECO:0007669"/>
    <property type="project" value="UniProtKB-SubCell"/>
</dbReference>
<dbReference type="InterPro" id="IPR007848">
    <property type="entry name" value="Small_mtfrase_dom"/>
</dbReference>
<gene>
    <name evidence="6" type="primary">rlmG</name>
    <name evidence="9" type="ORF">CVE23_03380</name>
</gene>
<reference evidence="10" key="1">
    <citation type="journal article" date="2018" name="Genome Announc.">
        <title>Complete genome sequence of a Dickeya fangzhongdai type strain causing bleeding canker of pear tree trunks.</title>
        <authorList>
            <person name="Zhao Y."/>
            <person name="Tian Y."/>
            <person name="Li X."/>
            <person name="Hu B."/>
        </authorList>
    </citation>
    <scope>NUCLEOTIDE SEQUENCE [LARGE SCALE GENOMIC DNA]</scope>
    <source>
        <strain evidence="10">DSM 101947</strain>
    </source>
</reference>
<dbReference type="Proteomes" id="UP000231901">
    <property type="component" value="Chromosome"/>
</dbReference>
<evidence type="ECO:0000256" key="4">
    <source>
        <dbReference type="ARBA" id="ARBA00022679"/>
    </source>
</evidence>
<dbReference type="PANTHER" id="PTHR47816">
    <property type="entry name" value="RIBOSOMAL RNA SMALL SUBUNIT METHYLTRANSFERASE C"/>
    <property type="match status" value="1"/>
</dbReference>
<keyword evidence="2 6" id="KW-0698">rRNA processing</keyword>
<proteinExistence type="inferred from homology"/>
<dbReference type="SUPFAM" id="SSF53335">
    <property type="entry name" value="S-adenosyl-L-methionine-dependent methyltransferases"/>
    <property type="match status" value="1"/>
</dbReference>
<dbReference type="EMBL" id="CP025003">
    <property type="protein sequence ID" value="ATZ93102.1"/>
    <property type="molecule type" value="Genomic_DNA"/>
</dbReference>
<dbReference type="Pfam" id="PF05175">
    <property type="entry name" value="MTS"/>
    <property type="match status" value="1"/>
</dbReference>
<evidence type="ECO:0000256" key="5">
    <source>
        <dbReference type="ARBA" id="ARBA00022691"/>
    </source>
</evidence>
<evidence type="ECO:0000256" key="2">
    <source>
        <dbReference type="ARBA" id="ARBA00022552"/>
    </source>
</evidence>
<dbReference type="KEGG" id="dfn:CVE23_03380"/>
<feature type="domain" description="Methyltransferase small" evidence="7">
    <location>
        <begin position="205"/>
        <end position="376"/>
    </location>
</feature>
<dbReference type="InterPro" id="IPR058679">
    <property type="entry name" value="RlmG_N"/>
</dbReference>
<dbReference type="GO" id="GO:0052916">
    <property type="term" value="F:23S rRNA (guanine(1835)-N(2))-methyltransferase activity"/>
    <property type="evidence" value="ECO:0007669"/>
    <property type="project" value="UniProtKB-EC"/>
</dbReference>
<comment type="subcellular location">
    <subcellularLocation>
        <location evidence="6">Cytoplasm</location>
    </subcellularLocation>
</comment>
<dbReference type="Gene3D" id="3.40.50.150">
    <property type="entry name" value="Vaccinia Virus protein VP39"/>
    <property type="match status" value="2"/>
</dbReference>
<evidence type="ECO:0000256" key="3">
    <source>
        <dbReference type="ARBA" id="ARBA00022603"/>
    </source>
</evidence>
<comment type="similarity">
    <text evidence="6">Belongs to the methyltransferase superfamily. RlmG family.</text>
</comment>
<evidence type="ECO:0000256" key="1">
    <source>
        <dbReference type="ARBA" id="ARBA00022490"/>
    </source>
</evidence>
<evidence type="ECO:0000259" key="8">
    <source>
        <dbReference type="Pfam" id="PF26049"/>
    </source>
</evidence>
<name>A0A2K8QI38_9GAMM</name>
<protein>
    <recommendedName>
        <fullName evidence="6">Ribosomal RNA large subunit methyltransferase G</fullName>
        <ecNumber evidence="6">2.1.1.174</ecNumber>
    </recommendedName>
    <alternativeName>
        <fullName evidence="6">23S rRNA m2G1835 methyltransferase</fullName>
    </alternativeName>
    <alternativeName>
        <fullName evidence="6">rRNA (guanine-N(2)-)-methyltransferase RlmG</fullName>
    </alternativeName>
</protein>
<feature type="domain" description="RlmG N-terminal" evidence="8">
    <location>
        <begin position="1"/>
        <end position="180"/>
    </location>
</feature>
<dbReference type="InterPro" id="IPR046977">
    <property type="entry name" value="RsmC/RlmG"/>
</dbReference>
<evidence type="ECO:0000256" key="6">
    <source>
        <dbReference type="HAMAP-Rule" id="MF_01859"/>
    </source>
</evidence>
<accession>A0A2K8QI38</accession>
<sequence>MSQLDLETHSLTLVRYPQSDRESPLQAWEAADEYLLRELAEMPIGPGPRLIFNDAFGALACGLQAQSPCCISDSYLSQLATRHNLSLNGYAPESVTLLDSLVPLPDAPALVVLKVPKTLALLEHQLRQLREVATPQTVVIAGAKARDIHTSTLQLFEQILGPTRTSLAWKKARLIHCQPEPRTVDEQPVMTVWPLDGTDDPTHHYHIHNYANVFARGGLDIGARFFMQHLPQQLDGKIVDLGCGNGVIGLTALALNPQAYVSFFDESYMAVASSRRNVEYNRPQDMARSSFVVNHALAGVGQDSLQAVLCNPPFHQQQAITDDIAWQMFLDARRCLAVGGELRIVGNRHLDYFHKLKRLFGNCENVASNAKFVVLRAVKTRSR</sequence>
<dbReference type="RefSeq" id="WP_100848903.1">
    <property type="nucleotide sequence ID" value="NZ_BMJF01000003.1"/>
</dbReference>
<keyword evidence="3 6" id="KW-0489">Methyltransferase</keyword>
<dbReference type="InterPro" id="IPR002052">
    <property type="entry name" value="DNA_methylase_N6_adenine_CS"/>
</dbReference>
<dbReference type="GO" id="GO:0003676">
    <property type="term" value="F:nucleic acid binding"/>
    <property type="evidence" value="ECO:0007669"/>
    <property type="project" value="InterPro"/>
</dbReference>
<dbReference type="EC" id="2.1.1.174" evidence="6"/>
<dbReference type="GeneID" id="66563381"/>
<dbReference type="Pfam" id="PF26049">
    <property type="entry name" value="RLMG_N"/>
    <property type="match status" value="1"/>
</dbReference>
<dbReference type="CDD" id="cd02440">
    <property type="entry name" value="AdoMet_MTases"/>
    <property type="match status" value="1"/>
</dbReference>
<dbReference type="NCBIfam" id="NF011577">
    <property type="entry name" value="PRK15001.1"/>
    <property type="match status" value="1"/>
</dbReference>
<dbReference type="PROSITE" id="PS00092">
    <property type="entry name" value="N6_MTASE"/>
    <property type="match status" value="1"/>
</dbReference>
<dbReference type="PIRSF" id="PIRSF037565">
    <property type="entry name" value="RRNA_m2G_Mtase_RsmD_prd"/>
    <property type="match status" value="1"/>
</dbReference>
<evidence type="ECO:0000313" key="10">
    <source>
        <dbReference type="Proteomes" id="UP000231901"/>
    </source>
</evidence>
<keyword evidence="1 6" id="KW-0963">Cytoplasm</keyword>
<keyword evidence="10" id="KW-1185">Reference proteome</keyword>
<dbReference type="PANTHER" id="PTHR47816:SF5">
    <property type="entry name" value="RIBOSOMAL RNA LARGE SUBUNIT METHYLTRANSFERASE G"/>
    <property type="match status" value="1"/>
</dbReference>
<keyword evidence="5 6" id="KW-0949">S-adenosyl-L-methionine</keyword>
<comment type="catalytic activity">
    <reaction evidence="6">
        <text>guanosine(1835) in 23S rRNA + S-adenosyl-L-methionine = N(2)-methylguanosine(1835) in 23S rRNA + S-adenosyl-L-homocysteine + H(+)</text>
        <dbReference type="Rhea" id="RHEA:42744"/>
        <dbReference type="Rhea" id="RHEA-COMP:10217"/>
        <dbReference type="Rhea" id="RHEA-COMP:10218"/>
        <dbReference type="ChEBI" id="CHEBI:15378"/>
        <dbReference type="ChEBI" id="CHEBI:57856"/>
        <dbReference type="ChEBI" id="CHEBI:59789"/>
        <dbReference type="ChEBI" id="CHEBI:74269"/>
        <dbReference type="ChEBI" id="CHEBI:74481"/>
        <dbReference type="EC" id="2.1.1.174"/>
    </reaction>
</comment>
<organism evidence="9 10">
    <name type="scientific">Dickeya fangzhongdai</name>
    <dbReference type="NCBI Taxonomy" id="1778540"/>
    <lineage>
        <taxon>Bacteria</taxon>
        <taxon>Pseudomonadati</taxon>
        <taxon>Pseudomonadota</taxon>
        <taxon>Gammaproteobacteria</taxon>
        <taxon>Enterobacterales</taxon>
        <taxon>Pectobacteriaceae</taxon>
        <taxon>Dickeya</taxon>
    </lineage>
</organism>